<dbReference type="RefSeq" id="WP_246638836.1">
    <property type="nucleotide sequence ID" value="NZ_CP071604.1"/>
</dbReference>
<dbReference type="Pfam" id="PF06042">
    <property type="entry name" value="NTP_transf_6"/>
    <property type="match status" value="1"/>
</dbReference>
<gene>
    <name evidence="1" type="ORF">ABID08_000668</name>
</gene>
<keyword evidence="2" id="KW-1185">Reference proteome</keyword>
<protein>
    <submittedName>
        <fullName evidence="1">Uncharacterized protein</fullName>
    </submittedName>
</protein>
<evidence type="ECO:0000313" key="2">
    <source>
        <dbReference type="Proteomes" id="UP001549077"/>
    </source>
</evidence>
<evidence type="ECO:0000313" key="1">
    <source>
        <dbReference type="EMBL" id="MET3753329.1"/>
    </source>
</evidence>
<proteinExistence type="predicted"/>
<dbReference type="Proteomes" id="UP001549077">
    <property type="component" value="Unassembled WGS sequence"/>
</dbReference>
<dbReference type="InterPro" id="IPR009267">
    <property type="entry name" value="NTP_transf_6"/>
</dbReference>
<sequence length="99" mass="11432">MNQARVHLWYGAKFGKDFPAFKRIEDGIDHYLISCTRLGVEVSGGGLYAPDNLDDMWHGRLRMNPLNVQPILFDRKCEQYRQRWPSLRVEPEASIDAPG</sequence>
<dbReference type="EMBL" id="JBEPMY010000001">
    <property type="protein sequence ID" value="MET3753329.1"/>
    <property type="molecule type" value="Genomic_DNA"/>
</dbReference>
<name>A0ABV2MA77_9HYPH</name>
<accession>A0ABV2MA77</accession>
<organism evidence="1 2">
    <name type="scientific">Rhizobium binae</name>
    <dbReference type="NCBI Taxonomy" id="1138190"/>
    <lineage>
        <taxon>Bacteria</taxon>
        <taxon>Pseudomonadati</taxon>
        <taxon>Pseudomonadota</taxon>
        <taxon>Alphaproteobacteria</taxon>
        <taxon>Hyphomicrobiales</taxon>
        <taxon>Rhizobiaceae</taxon>
        <taxon>Rhizobium/Agrobacterium group</taxon>
        <taxon>Rhizobium</taxon>
    </lineage>
</organism>
<comment type="caution">
    <text evidence="1">The sequence shown here is derived from an EMBL/GenBank/DDBJ whole genome shotgun (WGS) entry which is preliminary data.</text>
</comment>
<dbReference type="GeneID" id="91149160"/>
<dbReference type="PANTHER" id="PTHR39166:SF1">
    <property type="entry name" value="BLL1166 PROTEIN"/>
    <property type="match status" value="1"/>
</dbReference>
<reference evidence="1 2" key="1">
    <citation type="submission" date="2024-06" db="EMBL/GenBank/DDBJ databases">
        <title>Genomic Encyclopedia of Type Strains, Phase IV (KMG-IV): sequencing the most valuable type-strain genomes for metagenomic binning, comparative biology and taxonomic classification.</title>
        <authorList>
            <person name="Goeker M."/>
        </authorList>
    </citation>
    <scope>NUCLEOTIDE SEQUENCE [LARGE SCALE GENOMIC DNA]</scope>
    <source>
        <strain evidence="1 2">DSM 29288</strain>
    </source>
</reference>
<dbReference type="PANTHER" id="PTHR39166">
    <property type="entry name" value="BLL1166 PROTEIN"/>
    <property type="match status" value="1"/>
</dbReference>